<reference evidence="2" key="1">
    <citation type="submission" date="2018-03" db="EMBL/GenBank/DDBJ databases">
        <authorList>
            <person name="Rodrigo-Torres L."/>
            <person name="Arahal R. D."/>
            <person name="Lucena T."/>
        </authorList>
    </citation>
    <scope>NUCLEOTIDE SEQUENCE [LARGE SCALE GENOMIC DNA]</scope>
    <source>
        <strain evidence="2">CECT 8871</strain>
    </source>
</reference>
<organism evidence="1 2">
    <name type="scientific">Pseudoprimorskyibacter insulae</name>
    <dbReference type="NCBI Taxonomy" id="1695997"/>
    <lineage>
        <taxon>Bacteria</taxon>
        <taxon>Pseudomonadati</taxon>
        <taxon>Pseudomonadota</taxon>
        <taxon>Alphaproteobacteria</taxon>
        <taxon>Rhodobacterales</taxon>
        <taxon>Paracoccaceae</taxon>
        <taxon>Pseudoprimorskyibacter</taxon>
    </lineage>
</organism>
<sequence length="110" mass="12136">MADRQMFGVVLWSDDTDKKAVIWCEDHGNLAYYTHNEASDGTGLSLDAGDLIQFDVSEVRHMRLARNLRLIGQEQFPTLAQRLTGAVTASAALQGASNSNVIDARMRLRA</sequence>
<gene>
    <name evidence="1" type="ORF">PRI8871_02516</name>
</gene>
<accession>A0A2R8AXC6</accession>
<evidence type="ECO:0000313" key="2">
    <source>
        <dbReference type="Proteomes" id="UP000244904"/>
    </source>
</evidence>
<protein>
    <submittedName>
        <fullName evidence="1">Uncharacterized protein</fullName>
    </submittedName>
</protein>
<evidence type="ECO:0000313" key="1">
    <source>
        <dbReference type="EMBL" id="SPF80705.1"/>
    </source>
</evidence>
<name>A0A2R8AXC6_9RHOB</name>
<dbReference type="AlphaFoldDB" id="A0A2R8AXC6"/>
<dbReference type="Proteomes" id="UP000244904">
    <property type="component" value="Unassembled WGS sequence"/>
</dbReference>
<dbReference type="OrthoDB" id="7868545at2"/>
<dbReference type="EMBL" id="OMOJ01000005">
    <property type="protein sequence ID" value="SPF80705.1"/>
    <property type="molecule type" value="Genomic_DNA"/>
</dbReference>
<proteinExistence type="predicted"/>
<dbReference type="RefSeq" id="WP_146188683.1">
    <property type="nucleotide sequence ID" value="NZ_OMOJ01000005.1"/>
</dbReference>
<keyword evidence="2" id="KW-1185">Reference proteome</keyword>